<dbReference type="Gene3D" id="1.10.10.60">
    <property type="entry name" value="Homeodomain-like"/>
    <property type="match status" value="1"/>
</dbReference>
<gene>
    <name evidence="6" type="ORF">D9M09_16620</name>
</gene>
<keyword evidence="3" id="KW-0804">Transcription</keyword>
<dbReference type="PANTHER" id="PTHR47506">
    <property type="entry name" value="TRANSCRIPTIONAL REGULATORY PROTEIN"/>
    <property type="match status" value="1"/>
</dbReference>
<dbReference type="SUPFAM" id="SSF48498">
    <property type="entry name" value="Tetracyclin repressor-like, C-terminal domain"/>
    <property type="match status" value="1"/>
</dbReference>
<dbReference type="GO" id="GO:0003677">
    <property type="term" value="F:DNA binding"/>
    <property type="evidence" value="ECO:0007669"/>
    <property type="project" value="UniProtKB-UniRule"/>
</dbReference>
<keyword evidence="1" id="KW-0805">Transcription regulation</keyword>
<feature type="domain" description="HTH tetR-type" evidence="5">
    <location>
        <begin position="9"/>
        <end position="69"/>
    </location>
</feature>
<dbReference type="InterPro" id="IPR009057">
    <property type="entry name" value="Homeodomain-like_sf"/>
</dbReference>
<dbReference type="PRINTS" id="PR00455">
    <property type="entry name" value="HTHTETR"/>
</dbReference>
<dbReference type="Gene3D" id="1.10.357.10">
    <property type="entry name" value="Tetracycline Repressor, domain 2"/>
    <property type="match status" value="1"/>
</dbReference>
<accession>A0A3G2EBJ2</accession>
<evidence type="ECO:0000313" key="7">
    <source>
        <dbReference type="Proteomes" id="UP000279594"/>
    </source>
</evidence>
<evidence type="ECO:0000259" key="5">
    <source>
        <dbReference type="PROSITE" id="PS50977"/>
    </source>
</evidence>
<evidence type="ECO:0000256" key="2">
    <source>
        <dbReference type="ARBA" id="ARBA00023125"/>
    </source>
</evidence>
<dbReference type="PROSITE" id="PS50977">
    <property type="entry name" value="HTH_TETR_2"/>
    <property type="match status" value="1"/>
</dbReference>
<dbReference type="InterPro" id="IPR036271">
    <property type="entry name" value="Tet_transcr_reg_TetR-rel_C_sf"/>
</dbReference>
<reference evidence="6 7" key="1">
    <citation type="submission" date="2018-10" db="EMBL/GenBank/DDBJ databases">
        <title>Effects of UV and annual dynamics of microbial communities in freshwater RAS systems.</title>
        <authorList>
            <person name="Bekkelund A.K."/>
            <person name="Hansen B.R."/>
            <person name="Stokken H."/>
            <person name="Eriksen B.F."/>
            <person name="Kashulin N.A."/>
        </authorList>
    </citation>
    <scope>NUCLEOTIDE SEQUENCE [LARGE SCALE GENOMIC DNA]</scope>
    <source>
        <strain evidence="6 7">BHSEK</strain>
    </source>
</reference>
<dbReference type="EMBL" id="CP033019">
    <property type="protein sequence ID" value="AYM77240.1"/>
    <property type="molecule type" value="Genomic_DNA"/>
</dbReference>
<feature type="DNA-binding region" description="H-T-H motif" evidence="4">
    <location>
        <begin position="32"/>
        <end position="51"/>
    </location>
</feature>
<organism evidence="6 7">
    <name type="scientific">Janthinobacterium agaricidamnosum</name>
    <dbReference type="NCBI Taxonomy" id="55508"/>
    <lineage>
        <taxon>Bacteria</taxon>
        <taxon>Pseudomonadati</taxon>
        <taxon>Pseudomonadota</taxon>
        <taxon>Betaproteobacteria</taxon>
        <taxon>Burkholderiales</taxon>
        <taxon>Oxalobacteraceae</taxon>
        <taxon>Janthinobacterium</taxon>
    </lineage>
</organism>
<dbReference type="SUPFAM" id="SSF46689">
    <property type="entry name" value="Homeodomain-like"/>
    <property type="match status" value="1"/>
</dbReference>
<dbReference type="AlphaFoldDB" id="A0A3G2EBJ2"/>
<keyword evidence="2 4" id="KW-0238">DNA-binding</keyword>
<evidence type="ECO:0000256" key="3">
    <source>
        <dbReference type="ARBA" id="ARBA00023163"/>
    </source>
</evidence>
<dbReference type="RefSeq" id="WP_121669918.1">
    <property type="nucleotide sequence ID" value="NZ_CP033019.1"/>
</dbReference>
<evidence type="ECO:0000256" key="4">
    <source>
        <dbReference type="PROSITE-ProRule" id="PRU00335"/>
    </source>
</evidence>
<proteinExistence type="predicted"/>
<dbReference type="Pfam" id="PF00440">
    <property type="entry name" value="TetR_N"/>
    <property type="match status" value="1"/>
</dbReference>
<dbReference type="Proteomes" id="UP000279594">
    <property type="component" value="Chromosome"/>
</dbReference>
<dbReference type="PANTHER" id="PTHR47506:SF7">
    <property type="entry name" value="TRANSCRIPTIONAL REGULATORY PROTEIN"/>
    <property type="match status" value="1"/>
</dbReference>
<sequence>MKVSREQAALNRERIVDVAARLFREKGYDGIGVADLMKNAGLTHGGFYGHFASKEDLMIEACQHALNKSLEGWRAKIASDPQRALPAIIDSYLTTRHRDQPGTGCPAAAMGADVARMSPGARPAFTQATRQQFALLEGLLPDGALDGTPERRRQQAIATFAAMVGAMVLARSVDDEALSAEILDAVKAQLLPD</sequence>
<evidence type="ECO:0000256" key="1">
    <source>
        <dbReference type="ARBA" id="ARBA00023015"/>
    </source>
</evidence>
<dbReference type="InterPro" id="IPR001647">
    <property type="entry name" value="HTH_TetR"/>
</dbReference>
<evidence type="ECO:0000313" key="6">
    <source>
        <dbReference type="EMBL" id="AYM77240.1"/>
    </source>
</evidence>
<keyword evidence="7" id="KW-1185">Reference proteome</keyword>
<protein>
    <submittedName>
        <fullName evidence="6">TetR/AcrR family transcriptional regulator</fullName>
    </submittedName>
</protein>
<name>A0A3G2EBJ2_9BURK</name>